<name>A0A2P2LP66_RHIMU</name>
<evidence type="ECO:0000313" key="1">
    <source>
        <dbReference type="EMBL" id="MBX19756.1"/>
    </source>
</evidence>
<reference evidence="1" key="1">
    <citation type="submission" date="2018-02" db="EMBL/GenBank/DDBJ databases">
        <title>Rhizophora mucronata_Transcriptome.</title>
        <authorList>
            <person name="Meera S.P."/>
            <person name="Sreeshan A."/>
            <person name="Augustine A."/>
        </authorList>
    </citation>
    <scope>NUCLEOTIDE SEQUENCE</scope>
    <source>
        <tissue evidence="1">Leaf</tissue>
    </source>
</reference>
<accession>A0A2P2LP66</accession>
<dbReference type="EMBL" id="GGEC01039272">
    <property type="protein sequence ID" value="MBX19756.1"/>
    <property type="molecule type" value="Transcribed_RNA"/>
</dbReference>
<protein>
    <submittedName>
        <fullName evidence="1">Uncharacterized protein MANES_14G116700</fullName>
    </submittedName>
</protein>
<proteinExistence type="predicted"/>
<dbReference type="AlphaFoldDB" id="A0A2P2LP66"/>
<organism evidence="1">
    <name type="scientific">Rhizophora mucronata</name>
    <name type="common">Asiatic mangrove</name>
    <dbReference type="NCBI Taxonomy" id="61149"/>
    <lineage>
        <taxon>Eukaryota</taxon>
        <taxon>Viridiplantae</taxon>
        <taxon>Streptophyta</taxon>
        <taxon>Embryophyta</taxon>
        <taxon>Tracheophyta</taxon>
        <taxon>Spermatophyta</taxon>
        <taxon>Magnoliopsida</taxon>
        <taxon>eudicotyledons</taxon>
        <taxon>Gunneridae</taxon>
        <taxon>Pentapetalae</taxon>
        <taxon>rosids</taxon>
        <taxon>fabids</taxon>
        <taxon>Malpighiales</taxon>
        <taxon>Rhizophoraceae</taxon>
        <taxon>Rhizophora</taxon>
    </lineage>
</organism>
<sequence length="27" mass="2920">MANIKIASLITVRLLDGYRPSESIATS</sequence>